<evidence type="ECO:0000313" key="3">
    <source>
        <dbReference type="Proteomes" id="UP000189933"/>
    </source>
</evidence>
<dbReference type="PANTHER" id="PTHR34227">
    <property type="entry name" value="CHAPERONE PROTEIN YCDY"/>
    <property type="match status" value="1"/>
</dbReference>
<dbReference type="PANTHER" id="PTHR34227:SF1">
    <property type="entry name" value="DIMETHYL SULFOXIDE REDUCTASE CHAPERONE-RELATED"/>
    <property type="match status" value="1"/>
</dbReference>
<sequence length="156" mass="18289">MNSEIWFELADALKEPEDWNYRDDYLEAFVHPKTRIIPVESLFRPWSEGEKTELPFARQKGYLLSDRALHMRELLNQYGLEIPPEMQETPDHLIIELEFLGFLLANGKGEEAKAFVGEHLDWVPELVENARGKLPADNRYLKVLQEIEAKIKEYFA</sequence>
<name>A0A1T4NQU0_9FIRM</name>
<dbReference type="InterPro" id="IPR050289">
    <property type="entry name" value="TorD/DmsD_chaperones"/>
</dbReference>
<gene>
    <name evidence="2" type="ORF">SAMN02745885_00983</name>
</gene>
<dbReference type="SUPFAM" id="SSF89155">
    <property type="entry name" value="TorD-like"/>
    <property type="match status" value="1"/>
</dbReference>
<dbReference type="InterPro" id="IPR020945">
    <property type="entry name" value="DMSO/NO3_reduct_chaperone"/>
</dbReference>
<keyword evidence="3" id="KW-1185">Reference proteome</keyword>
<evidence type="ECO:0000313" key="2">
    <source>
        <dbReference type="EMBL" id="SJZ81562.1"/>
    </source>
</evidence>
<dbReference type="AlphaFoldDB" id="A0A1T4NQU0"/>
<keyword evidence="1" id="KW-0143">Chaperone</keyword>
<dbReference type="EMBL" id="FUXM01000008">
    <property type="protein sequence ID" value="SJZ81562.1"/>
    <property type="molecule type" value="Genomic_DNA"/>
</dbReference>
<accession>A0A1T4NQU0</accession>
<dbReference type="RefSeq" id="WP_159071842.1">
    <property type="nucleotide sequence ID" value="NZ_FUXM01000008.1"/>
</dbReference>
<dbReference type="OrthoDB" id="1808217at2"/>
<dbReference type="Gene3D" id="1.10.3480.10">
    <property type="entry name" value="TorD-like"/>
    <property type="match status" value="1"/>
</dbReference>
<proteinExistence type="predicted"/>
<protein>
    <submittedName>
        <fullName evidence="2">Nitrate reductase delta subunit</fullName>
    </submittedName>
</protein>
<reference evidence="3" key="1">
    <citation type="submission" date="2017-02" db="EMBL/GenBank/DDBJ databases">
        <authorList>
            <person name="Varghese N."/>
            <person name="Submissions S."/>
        </authorList>
    </citation>
    <scope>NUCLEOTIDE SEQUENCE [LARGE SCALE GENOMIC DNA]</scope>
    <source>
        <strain evidence="3">DSM 16521</strain>
    </source>
</reference>
<dbReference type="Pfam" id="PF02613">
    <property type="entry name" value="Nitrate_red_del"/>
    <property type="match status" value="1"/>
</dbReference>
<dbReference type="Proteomes" id="UP000189933">
    <property type="component" value="Unassembled WGS sequence"/>
</dbReference>
<organism evidence="2 3">
    <name type="scientific">Carboxydocella sporoproducens DSM 16521</name>
    <dbReference type="NCBI Taxonomy" id="1121270"/>
    <lineage>
        <taxon>Bacteria</taxon>
        <taxon>Bacillati</taxon>
        <taxon>Bacillota</taxon>
        <taxon>Clostridia</taxon>
        <taxon>Eubacteriales</taxon>
        <taxon>Clostridiales Family XVI. Incertae Sedis</taxon>
        <taxon>Carboxydocella</taxon>
    </lineage>
</organism>
<evidence type="ECO:0000256" key="1">
    <source>
        <dbReference type="ARBA" id="ARBA00023186"/>
    </source>
</evidence>
<dbReference type="InterPro" id="IPR036411">
    <property type="entry name" value="TorD-like_sf"/>
</dbReference>